<dbReference type="AlphaFoldDB" id="A0A0C9WYS8"/>
<reference evidence="1 2" key="1">
    <citation type="submission" date="2014-04" db="EMBL/GenBank/DDBJ databases">
        <authorList>
            <consortium name="DOE Joint Genome Institute"/>
            <person name="Kuo A."/>
            <person name="Kohler A."/>
            <person name="Nagy L.G."/>
            <person name="Floudas D."/>
            <person name="Copeland A."/>
            <person name="Barry K.W."/>
            <person name="Cichocki N."/>
            <person name="Veneault-Fourrey C."/>
            <person name="LaButti K."/>
            <person name="Lindquist E.A."/>
            <person name="Lipzen A."/>
            <person name="Lundell T."/>
            <person name="Morin E."/>
            <person name="Murat C."/>
            <person name="Sun H."/>
            <person name="Tunlid A."/>
            <person name="Henrissat B."/>
            <person name="Grigoriev I.V."/>
            <person name="Hibbett D.S."/>
            <person name="Martin F."/>
            <person name="Nordberg H.P."/>
            <person name="Cantor M.N."/>
            <person name="Hua S.X."/>
        </authorList>
    </citation>
    <scope>NUCLEOTIDE SEQUENCE [LARGE SCALE GENOMIC DNA]</scope>
    <source>
        <strain evidence="1 2">LaAM-08-1</strain>
    </source>
</reference>
<proteinExistence type="predicted"/>
<evidence type="ECO:0000313" key="2">
    <source>
        <dbReference type="Proteomes" id="UP000054477"/>
    </source>
</evidence>
<dbReference type="Proteomes" id="UP000054477">
    <property type="component" value="Unassembled WGS sequence"/>
</dbReference>
<evidence type="ECO:0000313" key="1">
    <source>
        <dbReference type="EMBL" id="KIJ94133.1"/>
    </source>
</evidence>
<sequence>LRMQQILRRDKKLVLAMEQQKRVRQRAVDDFNRKHEHYLSSGSFILGTWVLLHETWLDSQMGHKGVLRWTGPYIVHKRLRDTTYQLRELDGTVMRGSIAANRLKIFYYREERQTI</sequence>
<dbReference type="OrthoDB" id="3235313at2759"/>
<feature type="non-terminal residue" evidence="1">
    <location>
        <position position="1"/>
    </location>
</feature>
<organism evidence="1 2">
    <name type="scientific">Laccaria amethystina LaAM-08-1</name>
    <dbReference type="NCBI Taxonomy" id="1095629"/>
    <lineage>
        <taxon>Eukaryota</taxon>
        <taxon>Fungi</taxon>
        <taxon>Dikarya</taxon>
        <taxon>Basidiomycota</taxon>
        <taxon>Agaricomycotina</taxon>
        <taxon>Agaricomycetes</taxon>
        <taxon>Agaricomycetidae</taxon>
        <taxon>Agaricales</taxon>
        <taxon>Agaricineae</taxon>
        <taxon>Hydnangiaceae</taxon>
        <taxon>Laccaria</taxon>
    </lineage>
</organism>
<gene>
    <name evidence="1" type="ORF">K443DRAFT_66201</name>
</gene>
<protein>
    <submittedName>
        <fullName evidence="1">Uncharacterized protein</fullName>
    </submittedName>
</protein>
<dbReference type="EMBL" id="KN838808">
    <property type="protein sequence ID" value="KIJ94133.1"/>
    <property type="molecule type" value="Genomic_DNA"/>
</dbReference>
<feature type="non-terminal residue" evidence="1">
    <location>
        <position position="115"/>
    </location>
</feature>
<accession>A0A0C9WYS8</accession>
<keyword evidence="2" id="KW-1185">Reference proteome</keyword>
<name>A0A0C9WYS8_9AGAR</name>
<dbReference type="HOGENOM" id="CLU_000384_22_5_1"/>
<reference evidence="2" key="2">
    <citation type="submission" date="2015-01" db="EMBL/GenBank/DDBJ databases">
        <title>Evolutionary Origins and Diversification of the Mycorrhizal Mutualists.</title>
        <authorList>
            <consortium name="DOE Joint Genome Institute"/>
            <consortium name="Mycorrhizal Genomics Consortium"/>
            <person name="Kohler A."/>
            <person name="Kuo A."/>
            <person name="Nagy L.G."/>
            <person name="Floudas D."/>
            <person name="Copeland A."/>
            <person name="Barry K.W."/>
            <person name="Cichocki N."/>
            <person name="Veneault-Fourrey C."/>
            <person name="LaButti K."/>
            <person name="Lindquist E.A."/>
            <person name="Lipzen A."/>
            <person name="Lundell T."/>
            <person name="Morin E."/>
            <person name="Murat C."/>
            <person name="Riley R."/>
            <person name="Ohm R."/>
            <person name="Sun H."/>
            <person name="Tunlid A."/>
            <person name="Henrissat B."/>
            <person name="Grigoriev I.V."/>
            <person name="Hibbett D.S."/>
            <person name="Martin F."/>
        </authorList>
    </citation>
    <scope>NUCLEOTIDE SEQUENCE [LARGE SCALE GENOMIC DNA]</scope>
    <source>
        <strain evidence="2">LaAM-08-1</strain>
    </source>
</reference>